<organism evidence="1 2">
    <name type="scientific">Frigoriglobus tundricola</name>
    <dbReference type="NCBI Taxonomy" id="2774151"/>
    <lineage>
        <taxon>Bacteria</taxon>
        <taxon>Pseudomonadati</taxon>
        <taxon>Planctomycetota</taxon>
        <taxon>Planctomycetia</taxon>
        <taxon>Gemmatales</taxon>
        <taxon>Gemmataceae</taxon>
        <taxon>Frigoriglobus</taxon>
    </lineage>
</organism>
<proteinExistence type="predicted"/>
<dbReference type="AlphaFoldDB" id="A0A6M5YJZ1"/>
<dbReference type="KEGG" id="ftj:FTUN_1889"/>
<protein>
    <submittedName>
        <fullName evidence="1">Uncharacterized protein</fullName>
    </submittedName>
</protein>
<dbReference type="Proteomes" id="UP000503447">
    <property type="component" value="Chromosome"/>
</dbReference>
<gene>
    <name evidence="1" type="ORF">FTUN_1889</name>
</gene>
<keyword evidence="2" id="KW-1185">Reference proteome</keyword>
<reference evidence="2" key="1">
    <citation type="submission" date="2020-05" db="EMBL/GenBank/DDBJ databases">
        <title>Frigoriglobus tundricola gen. nov., sp. nov., a psychrotolerant cellulolytic planctomycete of the family Gemmataceae with two divergent copies of 16S rRNA gene.</title>
        <authorList>
            <person name="Kulichevskaya I.S."/>
            <person name="Ivanova A.A."/>
            <person name="Naumoff D.G."/>
            <person name="Beletsky A.V."/>
            <person name="Rijpstra W.I.C."/>
            <person name="Sinninghe Damste J.S."/>
            <person name="Mardanov A.V."/>
            <person name="Ravin N.V."/>
            <person name="Dedysh S.N."/>
        </authorList>
    </citation>
    <scope>NUCLEOTIDE SEQUENCE [LARGE SCALE GENOMIC DNA]</scope>
    <source>
        <strain evidence="2">PL17</strain>
    </source>
</reference>
<accession>A0A6M5YJZ1</accession>
<evidence type="ECO:0000313" key="2">
    <source>
        <dbReference type="Proteomes" id="UP000503447"/>
    </source>
</evidence>
<name>A0A6M5YJZ1_9BACT</name>
<sequence>MALLRQPVFDWRSVANPDVLLNAVWPRPLAYHATTATRDLSPDLVRRLRLYGVACARMVWDVLSTDARNAVLLSERHADGHATAADLRAAAVRMRYGPVTHQQQAANAAGWASAGFWREGGEPAVAAEPSWNPAEAAREAAKALATRAAGPVPTGGNPVATGWQDAWNGTFAEARAHQAELVRDIFPPPGHAPVLWGDWLTSAVTALARQMDETGDFSAVPILADALQDAGCDDDAMLDRCRADAGVHCRGNWVVDLVLGRE</sequence>
<evidence type="ECO:0000313" key="1">
    <source>
        <dbReference type="EMBL" id="QJW94369.1"/>
    </source>
</evidence>
<dbReference type="RefSeq" id="WP_171468851.1">
    <property type="nucleotide sequence ID" value="NZ_CP053452.2"/>
</dbReference>
<dbReference type="EMBL" id="CP053452">
    <property type="protein sequence ID" value="QJW94369.1"/>
    <property type="molecule type" value="Genomic_DNA"/>
</dbReference>